<organism evidence="1 2">
    <name type="scientific">Catellicoccus marimammalium M35/04/3</name>
    <dbReference type="NCBI Taxonomy" id="1234409"/>
    <lineage>
        <taxon>Bacteria</taxon>
        <taxon>Bacillati</taxon>
        <taxon>Bacillota</taxon>
        <taxon>Bacilli</taxon>
        <taxon>Lactobacillales</taxon>
        <taxon>Enterococcaceae</taxon>
        <taxon>Catellicoccus</taxon>
    </lineage>
</organism>
<dbReference type="InterPro" id="IPR053739">
    <property type="entry name" value="Bact_Immunity_Domain_sf"/>
</dbReference>
<keyword evidence="2" id="KW-1185">Reference proteome</keyword>
<evidence type="ECO:0000313" key="1">
    <source>
        <dbReference type="EMBL" id="EKU26955.1"/>
    </source>
</evidence>
<evidence type="ECO:0000313" key="2">
    <source>
        <dbReference type="Proteomes" id="UP000016057"/>
    </source>
</evidence>
<dbReference type="RefSeq" id="WP_009492090.1">
    <property type="nucleotide sequence ID" value="NZ_AMYT01000022.1"/>
</dbReference>
<gene>
    <name evidence="1" type="ORF">C683_1230</name>
</gene>
<comment type="caution">
    <text evidence="1">The sequence shown here is derived from an EMBL/GenBank/DDBJ whole genome shotgun (WGS) entry which is preliminary data.</text>
</comment>
<dbReference type="Gene3D" id="1.20.1440.140">
    <property type="match status" value="1"/>
</dbReference>
<sequence>MKGRDLREKEKKKEALTLLSQFKASLFSPYEQHLLFPIIQSFMQNITLEQREIPFLVSEFDYQLSDLIRNYAIELTPRQERLMQKLRQLSFIKYRY</sequence>
<protein>
    <recommendedName>
        <fullName evidence="3">Bacteriocin immunity protein</fullName>
    </recommendedName>
</protein>
<evidence type="ECO:0008006" key="3">
    <source>
        <dbReference type="Google" id="ProtNLM"/>
    </source>
</evidence>
<dbReference type="Proteomes" id="UP000016057">
    <property type="component" value="Unassembled WGS sequence"/>
</dbReference>
<accession>K8Z7V2</accession>
<proteinExistence type="predicted"/>
<dbReference type="AlphaFoldDB" id="K8Z7V2"/>
<dbReference type="EMBL" id="AMYT01000022">
    <property type="protein sequence ID" value="EKU26955.1"/>
    <property type="molecule type" value="Genomic_DNA"/>
</dbReference>
<reference evidence="1 2" key="1">
    <citation type="journal article" date="2013" name="Genome Announc.">
        <title>Draft Genome Sequence of Catellicoccus marimammalium, a Novel Species Commonly Found in Gull Feces.</title>
        <authorList>
            <person name="Weigand M.R."/>
            <person name="Ryu H."/>
            <person name="Bozcek L."/>
            <person name="Konstantinidis K.T."/>
            <person name="Santo Domingo J.W."/>
        </authorList>
    </citation>
    <scope>NUCLEOTIDE SEQUENCE [LARGE SCALE GENOMIC DNA]</scope>
    <source>
        <strain evidence="1 2">M35/04/3</strain>
    </source>
</reference>
<name>K8Z7V2_9ENTE</name>